<dbReference type="RefSeq" id="WP_285971514.1">
    <property type="nucleotide sequence ID" value="NZ_CP127294.1"/>
</dbReference>
<gene>
    <name evidence="1" type="ORF">QRX50_09105</name>
</gene>
<protein>
    <submittedName>
        <fullName evidence="1">Uncharacterized protein</fullName>
    </submittedName>
</protein>
<proteinExistence type="predicted"/>
<dbReference type="AlphaFoldDB" id="A0A9Y2IK62"/>
<organism evidence="1 2">
    <name type="scientific">Amycolatopsis carbonis</name>
    <dbReference type="NCBI Taxonomy" id="715471"/>
    <lineage>
        <taxon>Bacteria</taxon>
        <taxon>Bacillati</taxon>
        <taxon>Actinomycetota</taxon>
        <taxon>Actinomycetes</taxon>
        <taxon>Pseudonocardiales</taxon>
        <taxon>Pseudonocardiaceae</taxon>
        <taxon>Amycolatopsis</taxon>
    </lineage>
</organism>
<accession>A0A9Y2IK62</accession>
<dbReference type="Proteomes" id="UP001236014">
    <property type="component" value="Chromosome"/>
</dbReference>
<reference evidence="1 2" key="1">
    <citation type="submission" date="2023-06" db="EMBL/GenBank/DDBJ databases">
        <authorList>
            <person name="Oyuntsetseg B."/>
            <person name="Kim S.B."/>
        </authorList>
    </citation>
    <scope>NUCLEOTIDE SEQUENCE [LARGE SCALE GENOMIC DNA]</scope>
    <source>
        <strain evidence="1 2">2-15</strain>
    </source>
</reference>
<dbReference type="EMBL" id="CP127294">
    <property type="protein sequence ID" value="WIX80899.1"/>
    <property type="molecule type" value="Genomic_DNA"/>
</dbReference>
<evidence type="ECO:0000313" key="2">
    <source>
        <dbReference type="Proteomes" id="UP001236014"/>
    </source>
</evidence>
<evidence type="ECO:0000313" key="1">
    <source>
        <dbReference type="EMBL" id="WIX80899.1"/>
    </source>
</evidence>
<dbReference type="KEGG" id="acab:QRX50_09105"/>
<sequence>MRKIENRVLAAVLAGAVGAFVVTASLGLAAKPEATTPAPTPVAVVQVTAPTGDVRLAETVIVRDEGSHRALRPAVPVRPA</sequence>
<keyword evidence="2" id="KW-1185">Reference proteome</keyword>
<name>A0A9Y2IK62_9PSEU</name>